<keyword evidence="1" id="KW-1133">Transmembrane helix</keyword>
<dbReference type="RefSeq" id="WP_122683702.1">
    <property type="nucleotide sequence ID" value="NZ_CP117446.1"/>
</dbReference>
<feature type="transmembrane region" description="Helical" evidence="1">
    <location>
        <begin position="237"/>
        <end position="256"/>
    </location>
</feature>
<protein>
    <submittedName>
        <fullName evidence="2">Uncharacterized protein</fullName>
    </submittedName>
</protein>
<evidence type="ECO:0000313" key="3">
    <source>
        <dbReference type="Proteomes" id="UP001322392"/>
    </source>
</evidence>
<name>A0ABZ0ZZP3_9PSED</name>
<feature type="transmembrane region" description="Helical" evidence="1">
    <location>
        <begin position="206"/>
        <end position="231"/>
    </location>
</feature>
<keyword evidence="1" id="KW-0812">Transmembrane</keyword>
<keyword evidence="3" id="KW-1185">Reference proteome</keyword>
<dbReference type="Proteomes" id="UP001322392">
    <property type="component" value="Chromosome"/>
</dbReference>
<evidence type="ECO:0000256" key="1">
    <source>
        <dbReference type="SAM" id="Phobius"/>
    </source>
</evidence>
<evidence type="ECO:0000313" key="2">
    <source>
        <dbReference type="EMBL" id="WRI22490.1"/>
    </source>
</evidence>
<proteinExistence type="predicted"/>
<accession>A0ABZ0ZZP3</accession>
<keyword evidence="1" id="KW-0472">Membrane</keyword>
<dbReference type="EMBL" id="CP139639">
    <property type="protein sequence ID" value="WRI22490.1"/>
    <property type="molecule type" value="Genomic_DNA"/>
</dbReference>
<reference evidence="2 3" key="1">
    <citation type="submission" date="2023-12" db="EMBL/GenBank/DDBJ databases">
        <title>First complete genome sequence of Pseudomonas canadensis strain Pcan-CK-23 isolated from homogenized tissues of Zophobas morio larvae.</title>
        <authorList>
            <person name="Kundlacz C."/>
            <person name="Aldeia C."/>
            <person name="Eddoubaji Y."/>
            <person name="Campos-Madueno E.I."/>
            <person name="Endimiani A."/>
        </authorList>
    </citation>
    <scope>NUCLEOTIDE SEQUENCE [LARGE SCALE GENOMIC DNA]</scope>
    <source>
        <strain evidence="2 3">Pcan-CK-23</strain>
    </source>
</reference>
<gene>
    <name evidence="2" type="ORF">SPL95_17915</name>
</gene>
<organism evidence="2 3">
    <name type="scientific">Pseudomonas canadensis</name>
    <dbReference type="NCBI Taxonomy" id="915099"/>
    <lineage>
        <taxon>Bacteria</taxon>
        <taxon>Pseudomonadati</taxon>
        <taxon>Pseudomonadota</taxon>
        <taxon>Gammaproteobacteria</taxon>
        <taxon>Pseudomonadales</taxon>
        <taxon>Pseudomonadaceae</taxon>
        <taxon>Pseudomonas</taxon>
    </lineage>
</organism>
<sequence length="338" mass="38766">MLATPEQSEQYRSLLKEYIELHKSDVSDYIQTMANQVGSTLLGRRDYTFPIQHSTYHDDQLLSIKNLLTSPINETTIELIHFEIAKTLRYISAAGSTPDFSTSPIIQFYIYPQFKEILLSRIDEIRFGVTYTIYREKTEYNTRSIDKTTRKIKEWSLSIGEWEKRATEAEGRYREVVSGNNYLGLSHAFDKIVESKNKELSGLLSALKMAGALALCLPLFQLLLGIVLFFFSKETTLPFLTLTFSVAVEIILIYYFRLIHTRWTVLKNQVSQLELRSSMCAFVHDYAAKSKDLERETLMKFENMIFSDVISDNSPPPSIYDAADSIAKLLGAWKKPGP</sequence>